<dbReference type="AlphaFoldDB" id="A0A7W4V1I1"/>
<proteinExistence type="predicted"/>
<name>A0A7W4V1I1_9MICO</name>
<dbReference type="Proteomes" id="UP000529310">
    <property type="component" value="Unassembled WGS sequence"/>
</dbReference>
<feature type="domain" description="Ribbon-helix-helix protein CopG" evidence="1">
    <location>
        <begin position="5"/>
        <end position="44"/>
    </location>
</feature>
<reference evidence="2 3" key="1">
    <citation type="submission" date="2020-08" db="EMBL/GenBank/DDBJ databases">
        <title>Sequencing the genomes of 1000 actinobacteria strains.</title>
        <authorList>
            <person name="Klenk H.-P."/>
        </authorList>
    </citation>
    <scope>NUCLEOTIDE SEQUENCE [LARGE SCALE GENOMIC DNA]</scope>
    <source>
        <strain evidence="2 3">DSM 27099</strain>
    </source>
</reference>
<evidence type="ECO:0000313" key="3">
    <source>
        <dbReference type="Proteomes" id="UP000529310"/>
    </source>
</evidence>
<sequence>MAARPISFAVEEADLPLLDELAAAFGSGNRSEFLRVAIAEFKERLRLQRLHEVREQMESLHDEALAERGGRVFTSAETLALIENLEGS</sequence>
<comment type="caution">
    <text evidence="2">The sequence shown here is derived from an EMBL/GenBank/DDBJ whole genome shotgun (WGS) entry which is preliminary data.</text>
</comment>
<accession>A0A7W4V1I1</accession>
<protein>
    <recommendedName>
        <fullName evidence="1">Ribbon-helix-helix protein CopG domain-containing protein</fullName>
    </recommendedName>
</protein>
<dbReference type="Pfam" id="PF01402">
    <property type="entry name" value="RHH_1"/>
    <property type="match status" value="1"/>
</dbReference>
<gene>
    <name evidence="2" type="ORF">FHX49_000643</name>
</gene>
<keyword evidence="3" id="KW-1185">Reference proteome</keyword>
<dbReference type="RefSeq" id="WP_165141837.1">
    <property type="nucleotide sequence ID" value="NZ_CP049255.1"/>
</dbReference>
<dbReference type="GO" id="GO:0006355">
    <property type="term" value="P:regulation of DNA-templated transcription"/>
    <property type="evidence" value="ECO:0007669"/>
    <property type="project" value="InterPro"/>
</dbReference>
<organism evidence="2 3">
    <name type="scientific">Microbacterium endophyticum</name>
    <dbReference type="NCBI Taxonomy" id="1526412"/>
    <lineage>
        <taxon>Bacteria</taxon>
        <taxon>Bacillati</taxon>
        <taxon>Actinomycetota</taxon>
        <taxon>Actinomycetes</taxon>
        <taxon>Micrococcales</taxon>
        <taxon>Microbacteriaceae</taxon>
        <taxon>Microbacterium</taxon>
    </lineage>
</organism>
<evidence type="ECO:0000313" key="2">
    <source>
        <dbReference type="EMBL" id="MBB2975102.1"/>
    </source>
</evidence>
<dbReference type="InterPro" id="IPR002145">
    <property type="entry name" value="CopG"/>
</dbReference>
<evidence type="ECO:0000259" key="1">
    <source>
        <dbReference type="Pfam" id="PF01402"/>
    </source>
</evidence>
<dbReference type="EMBL" id="JACHWQ010000001">
    <property type="protein sequence ID" value="MBB2975102.1"/>
    <property type="molecule type" value="Genomic_DNA"/>
</dbReference>